<accession>A0A8T0HBA6</accession>
<dbReference type="InterPro" id="IPR000387">
    <property type="entry name" value="Tyr_Pase_dom"/>
</dbReference>
<keyword evidence="1" id="KW-1133">Transmembrane helix</keyword>
<dbReference type="SUPFAM" id="SSF52799">
    <property type="entry name" value="(Phosphotyrosine protein) phosphatases II"/>
    <property type="match status" value="1"/>
</dbReference>
<dbReference type="OrthoDB" id="1890923at2759"/>
<dbReference type="CDD" id="cd14527">
    <property type="entry name" value="DSP_bac"/>
    <property type="match status" value="1"/>
</dbReference>
<feature type="transmembrane region" description="Helical" evidence="1">
    <location>
        <begin position="6"/>
        <end position="21"/>
    </location>
</feature>
<sequence length="245" mass="27016">MGLTFYAALPAAAVLGAYLALRQAGAPTYITLPVLHSSLVGLCAAVAAHPRVNYTGLFGKGSAGSMPWWSYVAFFPYLLTLRSYVQLRRLKSEEPVFTEVEPGLFVGGWPALQRDVPPGLHGVIDCTCELPRNACLEEVPYLCVSTWDTRGPRPEAIESAVRWALRQREEKHPVLVHCAFGHGRSVTIMCAILVTLGVCDTWQSAETYIKLSRPGARLNKGQKKSLAEWTAMYAINREKELTPRT</sequence>
<dbReference type="AlphaFoldDB" id="A0A8T0HBA6"/>
<dbReference type="Gene3D" id="3.90.190.10">
    <property type="entry name" value="Protein tyrosine phosphatase superfamily"/>
    <property type="match status" value="1"/>
</dbReference>
<dbReference type="PANTHER" id="PTHR47216:SF4">
    <property type="entry name" value="OS01G0859400 PROTEIN"/>
    <property type="match status" value="1"/>
</dbReference>
<dbReference type="PROSITE" id="PS50056">
    <property type="entry name" value="TYR_PHOSPHATASE_2"/>
    <property type="match status" value="1"/>
</dbReference>
<feature type="transmembrane region" description="Helical" evidence="1">
    <location>
        <begin position="68"/>
        <end position="85"/>
    </location>
</feature>
<dbReference type="Pfam" id="PF00782">
    <property type="entry name" value="DSPc"/>
    <property type="match status" value="1"/>
</dbReference>
<gene>
    <name evidence="3" type="ORF">KC19_7G060600</name>
</gene>
<dbReference type="InterPro" id="IPR029021">
    <property type="entry name" value="Prot-tyrosine_phosphatase-like"/>
</dbReference>
<dbReference type="InterPro" id="IPR000340">
    <property type="entry name" value="Dual-sp_phosphatase_cat-dom"/>
</dbReference>
<dbReference type="GO" id="GO:0016791">
    <property type="term" value="F:phosphatase activity"/>
    <property type="evidence" value="ECO:0007669"/>
    <property type="project" value="UniProtKB-ARBA"/>
</dbReference>
<comment type="caution">
    <text evidence="3">The sequence shown here is derived from an EMBL/GenBank/DDBJ whole genome shotgun (WGS) entry which is preliminary data.</text>
</comment>
<dbReference type="Proteomes" id="UP000822688">
    <property type="component" value="Chromosome 7"/>
</dbReference>
<dbReference type="EMBL" id="CM026428">
    <property type="protein sequence ID" value="KAG0566392.1"/>
    <property type="molecule type" value="Genomic_DNA"/>
</dbReference>
<evidence type="ECO:0000313" key="4">
    <source>
        <dbReference type="Proteomes" id="UP000822688"/>
    </source>
</evidence>
<organism evidence="3 4">
    <name type="scientific">Ceratodon purpureus</name>
    <name type="common">Fire moss</name>
    <name type="synonym">Dicranum purpureum</name>
    <dbReference type="NCBI Taxonomy" id="3225"/>
    <lineage>
        <taxon>Eukaryota</taxon>
        <taxon>Viridiplantae</taxon>
        <taxon>Streptophyta</taxon>
        <taxon>Embryophyta</taxon>
        <taxon>Bryophyta</taxon>
        <taxon>Bryophytina</taxon>
        <taxon>Bryopsida</taxon>
        <taxon>Dicranidae</taxon>
        <taxon>Pseudoditrichales</taxon>
        <taxon>Ditrichaceae</taxon>
        <taxon>Ceratodon</taxon>
    </lineage>
</organism>
<evidence type="ECO:0000259" key="2">
    <source>
        <dbReference type="PROSITE" id="PS50056"/>
    </source>
</evidence>
<dbReference type="InterPro" id="IPR020422">
    <property type="entry name" value="TYR_PHOSPHATASE_DUAL_dom"/>
</dbReference>
<evidence type="ECO:0000256" key="1">
    <source>
        <dbReference type="SAM" id="Phobius"/>
    </source>
</evidence>
<evidence type="ECO:0000313" key="3">
    <source>
        <dbReference type="EMBL" id="KAG0566392.1"/>
    </source>
</evidence>
<feature type="transmembrane region" description="Helical" evidence="1">
    <location>
        <begin position="28"/>
        <end position="48"/>
    </location>
</feature>
<dbReference type="PANTHER" id="PTHR47216">
    <property type="match status" value="1"/>
</dbReference>
<proteinExistence type="predicted"/>
<dbReference type="SMART" id="SM00195">
    <property type="entry name" value="DSPc"/>
    <property type="match status" value="1"/>
</dbReference>
<feature type="domain" description="Tyrosine specific protein phosphatases" evidence="2">
    <location>
        <begin position="155"/>
        <end position="224"/>
    </location>
</feature>
<reference evidence="3" key="1">
    <citation type="submission" date="2020-06" db="EMBL/GenBank/DDBJ databases">
        <title>WGS assembly of Ceratodon purpureus strain R40.</title>
        <authorList>
            <person name="Carey S.B."/>
            <person name="Jenkins J."/>
            <person name="Shu S."/>
            <person name="Lovell J.T."/>
            <person name="Sreedasyam A."/>
            <person name="Maumus F."/>
            <person name="Tiley G.P."/>
            <person name="Fernandez-Pozo N."/>
            <person name="Barry K."/>
            <person name="Chen C."/>
            <person name="Wang M."/>
            <person name="Lipzen A."/>
            <person name="Daum C."/>
            <person name="Saski C.A."/>
            <person name="Payton A.C."/>
            <person name="Mcbreen J.C."/>
            <person name="Conrad R.E."/>
            <person name="Kollar L.M."/>
            <person name="Olsson S."/>
            <person name="Huttunen S."/>
            <person name="Landis J.B."/>
            <person name="Wickett N.J."/>
            <person name="Johnson M.G."/>
            <person name="Rensing S.A."/>
            <person name="Grimwood J."/>
            <person name="Schmutz J."/>
            <person name="Mcdaniel S.F."/>
        </authorList>
    </citation>
    <scope>NUCLEOTIDE SEQUENCE</scope>
    <source>
        <strain evidence="3">R40</strain>
    </source>
</reference>
<keyword evidence="4" id="KW-1185">Reference proteome</keyword>
<name>A0A8T0HBA6_CERPU</name>
<keyword evidence="1" id="KW-0812">Transmembrane</keyword>
<keyword evidence="1" id="KW-0472">Membrane</keyword>
<protein>
    <recommendedName>
        <fullName evidence="2">Tyrosine specific protein phosphatases domain-containing protein</fullName>
    </recommendedName>
</protein>